<dbReference type="EMBL" id="CP072793">
    <property type="protein sequence ID" value="QTR53763.1"/>
    <property type="molecule type" value="Genomic_DNA"/>
</dbReference>
<dbReference type="Proteomes" id="UP000672009">
    <property type="component" value="Chromosome"/>
</dbReference>
<reference evidence="2" key="1">
    <citation type="submission" date="2021-04" db="EMBL/GenBank/DDBJ databases">
        <title>Genomics, taxonomy and metabolism of representatives of sulfur bacteria of the genus Thiothrix: Thiothrix fructosivorans QT, Thiothrix unzii A1T and three new species, Thiothrix subterranea sp. nov., Thiothrix litoralis sp. nov. and 'Candidatus Thiothrix anitrata' sp. nov.</title>
        <authorList>
            <person name="Ravin N.V."/>
            <person name="Smolyakov D."/>
            <person name="Rudenko T.S."/>
            <person name="Mardanov A.V."/>
            <person name="Beletsky A.V."/>
            <person name="Markov N.D."/>
            <person name="Fomenkov A.I."/>
            <person name="Roberts R.J."/>
            <person name="Karnachuk O.V."/>
            <person name="Novikov A."/>
            <person name="Grabovich M.Y."/>
        </authorList>
    </citation>
    <scope>NUCLEOTIDE SEQUENCE</scope>
    <source>
        <strain evidence="2">A1</strain>
    </source>
</reference>
<dbReference type="RefSeq" id="WP_210219273.1">
    <property type="nucleotide sequence ID" value="NZ_CP072793.1"/>
</dbReference>
<keyword evidence="1" id="KW-0472">Membrane</keyword>
<protein>
    <submittedName>
        <fullName evidence="2">Uncharacterized protein</fullName>
    </submittedName>
</protein>
<keyword evidence="3" id="KW-1185">Reference proteome</keyword>
<keyword evidence="1" id="KW-1133">Transmembrane helix</keyword>
<sequence length="83" mass="9514">MSQQQKDDQQEVEPMETVCPHKQTILGCDPFVFIILLVFFLLFLTLLPSAWSLMVGAVVLGLGIRWAVLGYEKYQRKDRGKTQ</sequence>
<keyword evidence="1" id="KW-0812">Transmembrane</keyword>
<evidence type="ECO:0000313" key="2">
    <source>
        <dbReference type="EMBL" id="QTR53763.1"/>
    </source>
</evidence>
<feature type="transmembrane region" description="Helical" evidence="1">
    <location>
        <begin position="50"/>
        <end position="71"/>
    </location>
</feature>
<feature type="transmembrane region" description="Helical" evidence="1">
    <location>
        <begin position="24"/>
        <end position="44"/>
    </location>
</feature>
<evidence type="ECO:0000256" key="1">
    <source>
        <dbReference type="SAM" id="Phobius"/>
    </source>
</evidence>
<dbReference type="KEGG" id="tun:J9260_01340"/>
<dbReference type="AlphaFoldDB" id="A0A975IHK5"/>
<organism evidence="2 3">
    <name type="scientific">Thiothrix unzii</name>
    <dbReference type="NCBI Taxonomy" id="111769"/>
    <lineage>
        <taxon>Bacteria</taxon>
        <taxon>Pseudomonadati</taxon>
        <taxon>Pseudomonadota</taxon>
        <taxon>Gammaproteobacteria</taxon>
        <taxon>Thiotrichales</taxon>
        <taxon>Thiotrichaceae</taxon>
        <taxon>Thiothrix</taxon>
    </lineage>
</organism>
<name>A0A975IHK5_9GAMM</name>
<evidence type="ECO:0000313" key="3">
    <source>
        <dbReference type="Proteomes" id="UP000672009"/>
    </source>
</evidence>
<proteinExistence type="predicted"/>
<accession>A0A975IHK5</accession>
<gene>
    <name evidence="2" type="ORF">J9260_01340</name>
</gene>